<evidence type="ECO:0000313" key="2">
    <source>
        <dbReference type="Proteomes" id="UP000182077"/>
    </source>
</evidence>
<comment type="caution">
    <text evidence="1">The sequence shown here is derived from an EMBL/GenBank/DDBJ whole genome shotgun (WGS) entry which is preliminary data.</text>
</comment>
<dbReference type="Proteomes" id="UP000182077">
    <property type="component" value="Unassembled WGS sequence"/>
</dbReference>
<reference evidence="1 2" key="1">
    <citation type="submission" date="2014-12" db="EMBL/GenBank/DDBJ databases">
        <title>Draft genome sequences of 29 type strains of Enterococci.</title>
        <authorList>
            <person name="Zhong Z."/>
            <person name="Sun Z."/>
            <person name="Liu W."/>
            <person name="Zhang W."/>
            <person name="Zhang H."/>
        </authorList>
    </citation>
    <scope>NUCLEOTIDE SEQUENCE [LARGE SCALE GENOMIC DNA]</scope>
    <source>
        <strain evidence="1 2">DSM 17122</strain>
    </source>
</reference>
<protein>
    <submittedName>
        <fullName evidence="1">Uncharacterized protein</fullName>
    </submittedName>
</protein>
<evidence type="ECO:0000313" key="1">
    <source>
        <dbReference type="EMBL" id="OJG43646.1"/>
    </source>
</evidence>
<organism evidence="1 2">
    <name type="scientific">Enterococcus hermanniensis</name>
    <dbReference type="NCBI Taxonomy" id="249189"/>
    <lineage>
        <taxon>Bacteria</taxon>
        <taxon>Bacillati</taxon>
        <taxon>Bacillota</taxon>
        <taxon>Bacilli</taxon>
        <taxon>Lactobacillales</taxon>
        <taxon>Enterococcaceae</taxon>
        <taxon>Enterococcus</taxon>
    </lineage>
</organism>
<gene>
    <name evidence="1" type="ORF">RV04_GL000642</name>
</gene>
<accession>A0A1L8THB7</accession>
<keyword evidence="2" id="KW-1185">Reference proteome</keyword>
<dbReference type="AlphaFoldDB" id="A0A1L8THB7"/>
<dbReference type="EMBL" id="JXKQ01000013">
    <property type="protein sequence ID" value="OJG43646.1"/>
    <property type="molecule type" value="Genomic_DNA"/>
</dbReference>
<sequence>MDCAYVRVAENVGKVTDDTGCIPEFDTKNRTVNRLGFGRGNDLTYTY</sequence>
<name>A0A1L8THB7_9ENTE</name>
<proteinExistence type="predicted"/>